<accession>A0ACC6KUC0</accession>
<dbReference type="EMBL" id="JAVDTF010000001">
    <property type="protein sequence ID" value="MDR6782701.1"/>
    <property type="molecule type" value="Genomic_DNA"/>
</dbReference>
<evidence type="ECO:0000313" key="2">
    <source>
        <dbReference type="Proteomes" id="UP001246858"/>
    </source>
</evidence>
<organism evidence="1 2">
    <name type="scientific">Pedobacter africanus</name>
    <dbReference type="NCBI Taxonomy" id="151894"/>
    <lineage>
        <taxon>Bacteria</taxon>
        <taxon>Pseudomonadati</taxon>
        <taxon>Bacteroidota</taxon>
        <taxon>Sphingobacteriia</taxon>
        <taxon>Sphingobacteriales</taxon>
        <taxon>Sphingobacteriaceae</taxon>
        <taxon>Pedobacter</taxon>
    </lineage>
</organism>
<protein>
    <submittedName>
        <fullName evidence="1">Uncharacterized protein</fullName>
    </submittedName>
</protein>
<comment type="caution">
    <text evidence="1">The sequence shown here is derived from an EMBL/GenBank/DDBJ whole genome shotgun (WGS) entry which is preliminary data.</text>
</comment>
<evidence type="ECO:0000313" key="1">
    <source>
        <dbReference type="EMBL" id="MDR6782701.1"/>
    </source>
</evidence>
<proteinExistence type="predicted"/>
<keyword evidence="2" id="KW-1185">Reference proteome</keyword>
<gene>
    <name evidence="1" type="ORF">J2X78_001253</name>
</gene>
<dbReference type="Proteomes" id="UP001246858">
    <property type="component" value="Unassembled WGS sequence"/>
</dbReference>
<sequence>MEQKPALSKEFMENLECITEHLHGRPITIDFASEWKISEANAKLLLEYLYQRGRVEIAWLPEMKELCYVKKSYTVN</sequence>
<name>A0ACC6KUC0_9SPHI</name>
<reference evidence="1" key="1">
    <citation type="submission" date="2023-07" db="EMBL/GenBank/DDBJ databases">
        <title>Sorghum-associated microbial communities from plants grown in Nebraska, USA.</title>
        <authorList>
            <person name="Schachtman D."/>
        </authorList>
    </citation>
    <scope>NUCLEOTIDE SEQUENCE</scope>
    <source>
        <strain evidence="1">2697</strain>
    </source>
</reference>